<feature type="compositionally biased region" description="Basic and acidic residues" evidence="1">
    <location>
        <begin position="191"/>
        <end position="201"/>
    </location>
</feature>
<comment type="caution">
    <text evidence="2">The sequence shown here is derived from an EMBL/GenBank/DDBJ whole genome shotgun (WGS) entry which is preliminary data.</text>
</comment>
<sequence>MPPPVTPSPHRFRPLRDSRSSHKPPSSLRQAFPPPSPHTPVDREARHNVSSSQFKPTPRFSVPASRHGADVTGSQFSRKAAPGTEQFGPSLDRTDSIEDSSQQDVEYEEQGDPADEMLWDSESRVVMESVEPRHASIAHSHGNIHVPHPQGHADFFDENPAKRRRLSLNTDTAREASVEVDPGRPLARRPSHGDIQPRHDPSTVTQRAASLSNPTSPPRTARPPRFKHSEATPHRAYSLDRTTADPLPPLSTTTSRPRNPFRLPPPCRNAKNADSADATPLPEHFSPHRRNQKFVPGGMAETVRGWVLGVGHGPDGSRSSSQVSRMVVSRSTETVGANPLRLLAGMTATGEGGEDVRALLVGPARGGRAGVASGDEVSIAAPSWDVEVGREAERRRWVVGVDWSVDKR</sequence>
<evidence type="ECO:0000313" key="3">
    <source>
        <dbReference type="Proteomes" id="UP001456524"/>
    </source>
</evidence>
<proteinExistence type="predicted"/>
<feature type="compositionally biased region" description="Polar residues" evidence="1">
    <location>
        <begin position="202"/>
        <end position="213"/>
    </location>
</feature>
<reference evidence="2 3" key="1">
    <citation type="journal article" date="2022" name="G3 (Bethesda)">
        <title>Enemy or ally: a genomic approach to elucidate the lifestyle of Phyllosticta citrichinaensis.</title>
        <authorList>
            <person name="Buijs V.A."/>
            <person name="Groenewald J.Z."/>
            <person name="Haridas S."/>
            <person name="LaButti K.M."/>
            <person name="Lipzen A."/>
            <person name="Martin F.M."/>
            <person name="Barry K."/>
            <person name="Grigoriev I.V."/>
            <person name="Crous P.W."/>
            <person name="Seidl M.F."/>
        </authorList>
    </citation>
    <scope>NUCLEOTIDE SEQUENCE [LARGE SCALE GENOMIC DNA]</scope>
    <source>
        <strain evidence="2 3">CBS 129764</strain>
    </source>
</reference>
<evidence type="ECO:0000313" key="2">
    <source>
        <dbReference type="EMBL" id="KAK8177997.1"/>
    </source>
</evidence>
<feature type="compositionally biased region" description="Acidic residues" evidence="1">
    <location>
        <begin position="105"/>
        <end position="114"/>
    </location>
</feature>
<dbReference type="Proteomes" id="UP001456524">
    <property type="component" value="Unassembled WGS sequence"/>
</dbReference>
<gene>
    <name evidence="2" type="ORF">IWX90DRAFT_39689</name>
</gene>
<name>A0ABR1Y7W3_9PEZI</name>
<feature type="compositionally biased region" description="Low complexity" evidence="1">
    <location>
        <begin position="250"/>
        <end position="260"/>
    </location>
</feature>
<organism evidence="2 3">
    <name type="scientific">Phyllosticta citrichinensis</name>
    <dbReference type="NCBI Taxonomy" id="1130410"/>
    <lineage>
        <taxon>Eukaryota</taxon>
        <taxon>Fungi</taxon>
        <taxon>Dikarya</taxon>
        <taxon>Ascomycota</taxon>
        <taxon>Pezizomycotina</taxon>
        <taxon>Dothideomycetes</taxon>
        <taxon>Dothideomycetes incertae sedis</taxon>
        <taxon>Botryosphaeriales</taxon>
        <taxon>Phyllostictaceae</taxon>
        <taxon>Phyllosticta</taxon>
    </lineage>
</organism>
<dbReference type="EMBL" id="JBBWUH010000001">
    <property type="protein sequence ID" value="KAK8177997.1"/>
    <property type="molecule type" value="Genomic_DNA"/>
</dbReference>
<feature type="region of interest" description="Disordered" evidence="1">
    <location>
        <begin position="1"/>
        <end position="114"/>
    </location>
</feature>
<keyword evidence="3" id="KW-1185">Reference proteome</keyword>
<protein>
    <submittedName>
        <fullName evidence="2">Uncharacterized protein</fullName>
    </submittedName>
</protein>
<feature type="region of interest" description="Disordered" evidence="1">
    <location>
        <begin position="141"/>
        <end position="293"/>
    </location>
</feature>
<accession>A0ABR1Y7W3</accession>
<evidence type="ECO:0000256" key="1">
    <source>
        <dbReference type="SAM" id="MobiDB-lite"/>
    </source>
</evidence>